<dbReference type="OrthoDB" id="9811743at2"/>
<dbReference type="SUPFAM" id="SSF51735">
    <property type="entry name" value="NAD(P)-binding Rossmann-fold domains"/>
    <property type="match status" value="1"/>
</dbReference>
<dbReference type="Pfam" id="PF01370">
    <property type="entry name" value="Epimerase"/>
    <property type="match status" value="1"/>
</dbReference>
<keyword evidence="3" id="KW-1185">Reference proteome</keyword>
<dbReference type="GO" id="GO:0016853">
    <property type="term" value="F:isomerase activity"/>
    <property type="evidence" value="ECO:0007669"/>
    <property type="project" value="UniProtKB-KW"/>
</dbReference>
<dbReference type="PANTHER" id="PTHR48079">
    <property type="entry name" value="PROTEIN YEEZ"/>
    <property type="match status" value="1"/>
</dbReference>
<proteinExistence type="predicted"/>
<dbReference type="GO" id="GO:0004029">
    <property type="term" value="F:aldehyde dehydrogenase (NAD+) activity"/>
    <property type="evidence" value="ECO:0007669"/>
    <property type="project" value="TreeGrafter"/>
</dbReference>
<organism evidence="2 3">
    <name type="scientific">Botrimarina colliarenosi</name>
    <dbReference type="NCBI Taxonomy" id="2528001"/>
    <lineage>
        <taxon>Bacteria</taxon>
        <taxon>Pseudomonadati</taxon>
        <taxon>Planctomycetota</taxon>
        <taxon>Planctomycetia</taxon>
        <taxon>Pirellulales</taxon>
        <taxon>Lacipirellulaceae</taxon>
        <taxon>Botrimarina</taxon>
    </lineage>
</organism>
<evidence type="ECO:0000313" key="2">
    <source>
        <dbReference type="EMBL" id="TWT94853.1"/>
    </source>
</evidence>
<keyword evidence="2" id="KW-0413">Isomerase</keyword>
<accession>A0A5C6A942</accession>
<evidence type="ECO:0000313" key="3">
    <source>
        <dbReference type="Proteomes" id="UP000317421"/>
    </source>
</evidence>
<dbReference type="Gene3D" id="3.40.50.720">
    <property type="entry name" value="NAD(P)-binding Rossmann-like Domain"/>
    <property type="match status" value="1"/>
</dbReference>
<dbReference type="InterPro" id="IPR051783">
    <property type="entry name" value="NAD(P)-dependent_oxidoreduct"/>
</dbReference>
<dbReference type="InterPro" id="IPR036291">
    <property type="entry name" value="NAD(P)-bd_dom_sf"/>
</dbReference>
<dbReference type="AlphaFoldDB" id="A0A5C6A942"/>
<protein>
    <submittedName>
        <fullName evidence="2">3 beta-hydroxysteroid dehydrogenase/Delta 5--&gt;4-isomerase</fullName>
    </submittedName>
</protein>
<dbReference type="PANTHER" id="PTHR48079:SF6">
    <property type="entry name" value="NAD(P)-BINDING DOMAIN-CONTAINING PROTEIN-RELATED"/>
    <property type="match status" value="1"/>
</dbReference>
<dbReference type="Proteomes" id="UP000317421">
    <property type="component" value="Unassembled WGS sequence"/>
</dbReference>
<gene>
    <name evidence="2" type="ORF">Pla108_37040</name>
</gene>
<dbReference type="GO" id="GO:0005737">
    <property type="term" value="C:cytoplasm"/>
    <property type="evidence" value="ECO:0007669"/>
    <property type="project" value="TreeGrafter"/>
</dbReference>
<reference evidence="2 3" key="1">
    <citation type="submission" date="2019-02" db="EMBL/GenBank/DDBJ databases">
        <title>Deep-cultivation of Planctomycetes and their phenomic and genomic characterization uncovers novel biology.</title>
        <authorList>
            <person name="Wiegand S."/>
            <person name="Jogler M."/>
            <person name="Boedeker C."/>
            <person name="Pinto D."/>
            <person name="Vollmers J."/>
            <person name="Rivas-Marin E."/>
            <person name="Kohn T."/>
            <person name="Peeters S.H."/>
            <person name="Heuer A."/>
            <person name="Rast P."/>
            <person name="Oberbeckmann S."/>
            <person name="Bunk B."/>
            <person name="Jeske O."/>
            <person name="Meyerdierks A."/>
            <person name="Storesund J.E."/>
            <person name="Kallscheuer N."/>
            <person name="Luecker S."/>
            <person name="Lage O.M."/>
            <person name="Pohl T."/>
            <person name="Merkel B.J."/>
            <person name="Hornburger P."/>
            <person name="Mueller R.-W."/>
            <person name="Bruemmer F."/>
            <person name="Labrenz M."/>
            <person name="Spormann A.M."/>
            <person name="Op Den Camp H."/>
            <person name="Overmann J."/>
            <person name="Amann R."/>
            <person name="Jetten M.S.M."/>
            <person name="Mascher T."/>
            <person name="Medema M.H."/>
            <person name="Devos D.P."/>
            <person name="Kaster A.-K."/>
            <person name="Ovreas L."/>
            <person name="Rohde M."/>
            <person name="Galperin M.Y."/>
            <person name="Jogler C."/>
        </authorList>
    </citation>
    <scope>NUCLEOTIDE SEQUENCE [LARGE SCALE GENOMIC DNA]</scope>
    <source>
        <strain evidence="2 3">Pla108</strain>
    </source>
</reference>
<feature type="domain" description="NAD-dependent epimerase/dehydratase" evidence="1">
    <location>
        <begin position="4"/>
        <end position="218"/>
    </location>
</feature>
<dbReference type="InterPro" id="IPR001509">
    <property type="entry name" value="Epimerase_deHydtase"/>
</dbReference>
<dbReference type="EMBL" id="SJPR01000006">
    <property type="protein sequence ID" value="TWT94853.1"/>
    <property type="molecule type" value="Genomic_DNA"/>
</dbReference>
<evidence type="ECO:0000259" key="1">
    <source>
        <dbReference type="Pfam" id="PF01370"/>
    </source>
</evidence>
<comment type="caution">
    <text evidence="2">The sequence shown here is derived from an EMBL/GenBank/DDBJ whole genome shotgun (WGS) entry which is preliminary data.</text>
</comment>
<name>A0A5C6A942_9BACT</name>
<dbReference type="RefSeq" id="WP_146446393.1">
    <property type="nucleotide sequence ID" value="NZ_SJPR01000006.1"/>
</dbReference>
<sequence length="336" mass="36166">MPRILVTGATGFIGLRLVERLLDRGADVACLVRATSDVSQLERLGVERRLGSLADEASLAAALDGADAVYHLAGQITGARLEDFTRVNAEGVERLCRVAAAQATPPTVLLVSSLAATGPSLPGQPHNEATPPAPVSFYGRSKLAGEHAARRYADRLPLSILRPPVVFGPGDRNGLMLFKAVRRVPIHAVPQMKGLPLSLIYVDDLVDAMIAVVERGERVTPDADPNDPTGLYFAADPAESSYADMGRMAGTAMGQKVWVLRRRKYPFLPVAIAGDLIGKLRGKAPLFGMDKLREASASGWVCDPAKIKATLDWAPGKPLAERYAETYAWYREAGWF</sequence>